<dbReference type="Proteomes" id="UP000613840">
    <property type="component" value="Unassembled WGS sequence"/>
</dbReference>
<evidence type="ECO:0000313" key="1">
    <source>
        <dbReference type="EMBL" id="GGL79565.1"/>
    </source>
</evidence>
<reference evidence="1" key="2">
    <citation type="submission" date="2020-09" db="EMBL/GenBank/DDBJ databases">
        <authorList>
            <person name="Sun Q."/>
            <person name="Zhou Y."/>
        </authorList>
    </citation>
    <scope>NUCLEOTIDE SEQUENCE</scope>
    <source>
        <strain evidence="1">CGMCC 4.7306</strain>
    </source>
</reference>
<protein>
    <recommendedName>
        <fullName evidence="3">HNH endonuclease</fullName>
    </recommendedName>
</protein>
<gene>
    <name evidence="1" type="ORF">GCM10011575_42360</name>
</gene>
<dbReference type="EMBL" id="BMMZ01000014">
    <property type="protein sequence ID" value="GGL79565.1"/>
    <property type="molecule type" value="Genomic_DNA"/>
</dbReference>
<evidence type="ECO:0000313" key="2">
    <source>
        <dbReference type="Proteomes" id="UP000613840"/>
    </source>
</evidence>
<keyword evidence="2" id="KW-1185">Reference proteome</keyword>
<comment type="caution">
    <text evidence="1">The sequence shown here is derived from an EMBL/GenBank/DDBJ whole genome shotgun (WGS) entry which is preliminary data.</text>
</comment>
<dbReference type="Gene3D" id="1.10.30.50">
    <property type="match status" value="1"/>
</dbReference>
<name>A0A917W7G3_9ACTN</name>
<sequence length="288" mass="31607">MLWRPQGFDAAYEMAVFDAARANASGDTSVRLATLRRDVCAAYTSYAGSGAASDLTPVLAKADALNAAALRRNYPKIRSGVEKEVGARLLSRSRKCCLCGHAPSAQLDHHLPKTTFPEFSVLTFNLIPVCADCNFKKRELYRRSDGGPAFLHAYRDPLPTTEAFLVADISISVTVAADFRVVQTPSIADPAFATLQHHFESLDLADLYGELATELMGEKLTPIYEYYDEGGAGLVQRYLQRDALGALRRHGLNHWKRVLLDALADDTDFCDGGFTHLGDREELPLSGH</sequence>
<organism evidence="1 2">
    <name type="scientific">Microlunatus endophyticus</name>
    <dbReference type="NCBI Taxonomy" id="1716077"/>
    <lineage>
        <taxon>Bacteria</taxon>
        <taxon>Bacillati</taxon>
        <taxon>Actinomycetota</taxon>
        <taxon>Actinomycetes</taxon>
        <taxon>Propionibacteriales</taxon>
        <taxon>Propionibacteriaceae</taxon>
        <taxon>Microlunatus</taxon>
    </lineage>
</organism>
<proteinExistence type="predicted"/>
<reference evidence="1" key="1">
    <citation type="journal article" date="2014" name="Int. J. Syst. Evol. Microbiol.">
        <title>Complete genome sequence of Corynebacterium casei LMG S-19264T (=DSM 44701T), isolated from a smear-ripened cheese.</title>
        <authorList>
            <consortium name="US DOE Joint Genome Institute (JGI-PGF)"/>
            <person name="Walter F."/>
            <person name="Albersmeier A."/>
            <person name="Kalinowski J."/>
            <person name="Ruckert C."/>
        </authorList>
    </citation>
    <scope>NUCLEOTIDE SEQUENCE</scope>
    <source>
        <strain evidence="1">CGMCC 4.7306</strain>
    </source>
</reference>
<dbReference type="AlphaFoldDB" id="A0A917W7G3"/>
<evidence type="ECO:0008006" key="3">
    <source>
        <dbReference type="Google" id="ProtNLM"/>
    </source>
</evidence>
<accession>A0A917W7G3</accession>